<feature type="modified residue" description="4-aspartylphosphate" evidence="3">
    <location>
        <position position="53"/>
    </location>
</feature>
<reference evidence="6 7" key="1">
    <citation type="submission" date="2015-10" db="EMBL/GenBank/DDBJ databases">
        <authorList>
            <person name="Ju K.-S."/>
            <person name="Doroghazi J.R."/>
            <person name="Metcalf W.W."/>
        </authorList>
    </citation>
    <scope>NUCLEOTIDE SEQUENCE [LARGE SCALE GENOMIC DNA]</scope>
    <source>
        <strain evidence="6 7">NRRL B-24793</strain>
    </source>
</reference>
<dbReference type="InterPro" id="IPR011006">
    <property type="entry name" value="CheY-like_superfamily"/>
</dbReference>
<dbReference type="Pfam" id="PF00196">
    <property type="entry name" value="GerE"/>
    <property type="match status" value="1"/>
</dbReference>
<dbReference type="GO" id="GO:0003677">
    <property type="term" value="F:DNA binding"/>
    <property type="evidence" value="ECO:0007669"/>
    <property type="project" value="UniProtKB-KW"/>
</dbReference>
<dbReference type="PANTHER" id="PTHR43214:SF43">
    <property type="entry name" value="TWO-COMPONENT RESPONSE REGULATOR"/>
    <property type="match status" value="1"/>
</dbReference>
<proteinExistence type="predicted"/>
<evidence type="ECO:0000256" key="2">
    <source>
        <dbReference type="ARBA" id="ARBA00023125"/>
    </source>
</evidence>
<dbReference type="AlphaFoldDB" id="A0A9X0LEK6"/>
<dbReference type="SMART" id="SM00448">
    <property type="entry name" value="REC"/>
    <property type="match status" value="1"/>
</dbReference>
<dbReference type="CDD" id="cd17535">
    <property type="entry name" value="REC_NarL-like"/>
    <property type="match status" value="1"/>
</dbReference>
<evidence type="ECO:0000313" key="6">
    <source>
        <dbReference type="EMBL" id="KUJ47156.1"/>
    </source>
</evidence>
<feature type="domain" description="Response regulatory" evidence="5">
    <location>
        <begin position="2"/>
        <end position="118"/>
    </location>
</feature>
<evidence type="ECO:0000256" key="1">
    <source>
        <dbReference type="ARBA" id="ARBA00022553"/>
    </source>
</evidence>
<dbReference type="PANTHER" id="PTHR43214">
    <property type="entry name" value="TWO-COMPONENT RESPONSE REGULATOR"/>
    <property type="match status" value="1"/>
</dbReference>
<dbReference type="PRINTS" id="PR00038">
    <property type="entry name" value="HTHLUXR"/>
</dbReference>
<dbReference type="GO" id="GO:0000160">
    <property type="term" value="P:phosphorelay signal transduction system"/>
    <property type="evidence" value="ECO:0007669"/>
    <property type="project" value="InterPro"/>
</dbReference>
<sequence length="208" mass="22339">MRVLLVDDHAPFRAGLRALLATSADIEVCGEAASGEEALAVSGRLQPDVVLLDLTMPGMGGIAATERLVRMSPHVRVLILSMADDDDSVFAALRAGARGYVLKGARRQEIVRSVRVVADGEAIFGPAIATRLMGYFAGLARNEPAFPELTAREREILTLIAQHLTNPQIAARFGLSTKTVRNHVSNIFAKLQVADRAQAISMAREQGL</sequence>
<dbReference type="PROSITE" id="PS50110">
    <property type="entry name" value="RESPONSE_REGULATORY"/>
    <property type="match status" value="1"/>
</dbReference>
<dbReference type="InterPro" id="IPR001789">
    <property type="entry name" value="Sig_transdc_resp-reg_receiver"/>
</dbReference>
<evidence type="ECO:0000256" key="3">
    <source>
        <dbReference type="PROSITE-ProRule" id="PRU00169"/>
    </source>
</evidence>
<evidence type="ECO:0000259" key="4">
    <source>
        <dbReference type="PROSITE" id="PS50043"/>
    </source>
</evidence>
<name>A0A9X0LEK6_9ACTN</name>
<evidence type="ECO:0000259" key="5">
    <source>
        <dbReference type="PROSITE" id="PS50110"/>
    </source>
</evidence>
<protein>
    <submittedName>
        <fullName evidence="6">LuxR family transcriptional regulator</fullName>
    </submittedName>
</protein>
<dbReference type="Proteomes" id="UP000053246">
    <property type="component" value="Unassembled WGS sequence"/>
</dbReference>
<keyword evidence="7" id="KW-1185">Reference proteome</keyword>
<dbReference type="InterPro" id="IPR016032">
    <property type="entry name" value="Sig_transdc_resp-reg_C-effctor"/>
</dbReference>
<dbReference type="SMART" id="SM00421">
    <property type="entry name" value="HTH_LUXR"/>
    <property type="match status" value="1"/>
</dbReference>
<dbReference type="SUPFAM" id="SSF46894">
    <property type="entry name" value="C-terminal effector domain of the bipartite response regulators"/>
    <property type="match status" value="1"/>
</dbReference>
<dbReference type="Gene3D" id="3.40.50.2300">
    <property type="match status" value="1"/>
</dbReference>
<dbReference type="EMBL" id="LMWI01000002">
    <property type="protein sequence ID" value="KUJ47156.1"/>
    <property type="molecule type" value="Genomic_DNA"/>
</dbReference>
<organism evidence="6 7">
    <name type="scientific">Micromonospora maris</name>
    <dbReference type="NCBI Taxonomy" id="1003110"/>
    <lineage>
        <taxon>Bacteria</taxon>
        <taxon>Bacillati</taxon>
        <taxon>Actinomycetota</taxon>
        <taxon>Actinomycetes</taxon>
        <taxon>Micromonosporales</taxon>
        <taxon>Micromonosporaceae</taxon>
        <taxon>Micromonospora</taxon>
    </lineage>
</organism>
<keyword evidence="1 3" id="KW-0597">Phosphoprotein</keyword>
<evidence type="ECO:0000313" key="7">
    <source>
        <dbReference type="Proteomes" id="UP000053246"/>
    </source>
</evidence>
<dbReference type="InterPro" id="IPR000792">
    <property type="entry name" value="Tscrpt_reg_LuxR_C"/>
</dbReference>
<comment type="caution">
    <text evidence="6">The sequence shown here is derived from an EMBL/GenBank/DDBJ whole genome shotgun (WGS) entry which is preliminary data.</text>
</comment>
<dbReference type="CDD" id="cd06170">
    <property type="entry name" value="LuxR_C_like"/>
    <property type="match status" value="1"/>
</dbReference>
<dbReference type="PROSITE" id="PS50043">
    <property type="entry name" value="HTH_LUXR_2"/>
    <property type="match status" value="1"/>
</dbReference>
<dbReference type="Pfam" id="PF00072">
    <property type="entry name" value="Response_reg"/>
    <property type="match status" value="1"/>
</dbReference>
<keyword evidence="2" id="KW-0238">DNA-binding</keyword>
<dbReference type="GO" id="GO:0006355">
    <property type="term" value="P:regulation of DNA-templated transcription"/>
    <property type="evidence" value="ECO:0007669"/>
    <property type="project" value="InterPro"/>
</dbReference>
<dbReference type="InterPro" id="IPR058245">
    <property type="entry name" value="NreC/VraR/RcsB-like_REC"/>
</dbReference>
<feature type="domain" description="HTH luxR-type" evidence="4">
    <location>
        <begin position="142"/>
        <end position="207"/>
    </location>
</feature>
<accession>A0A9X0LEK6</accession>
<dbReference type="InterPro" id="IPR039420">
    <property type="entry name" value="WalR-like"/>
</dbReference>
<gene>
    <name evidence="6" type="ORF">ADL17_19440</name>
</gene>
<dbReference type="SUPFAM" id="SSF52172">
    <property type="entry name" value="CheY-like"/>
    <property type="match status" value="1"/>
</dbReference>